<comment type="caution">
    <text evidence="1">The sequence shown here is derived from an EMBL/GenBank/DDBJ whole genome shotgun (WGS) entry which is preliminary data.</text>
</comment>
<organism evidence="1 2">
    <name type="scientific">Siccirubricoccus soli</name>
    <dbReference type="NCBI Taxonomy" id="2899147"/>
    <lineage>
        <taxon>Bacteria</taxon>
        <taxon>Pseudomonadati</taxon>
        <taxon>Pseudomonadota</taxon>
        <taxon>Alphaproteobacteria</taxon>
        <taxon>Acetobacterales</taxon>
        <taxon>Roseomonadaceae</taxon>
        <taxon>Siccirubricoccus</taxon>
    </lineage>
</organism>
<evidence type="ECO:0000313" key="2">
    <source>
        <dbReference type="Proteomes" id="UP001523392"/>
    </source>
</evidence>
<dbReference type="InterPro" id="IPR013078">
    <property type="entry name" value="His_Pase_superF_clade-1"/>
</dbReference>
<dbReference type="InterPro" id="IPR029033">
    <property type="entry name" value="His_PPase_superfam"/>
</dbReference>
<protein>
    <submittedName>
        <fullName evidence="1">Phosphoglycerate mutase family protein</fullName>
    </submittedName>
</protein>
<evidence type="ECO:0000313" key="1">
    <source>
        <dbReference type="EMBL" id="MCO6417222.1"/>
    </source>
</evidence>
<dbReference type="SUPFAM" id="SSF53254">
    <property type="entry name" value="Phosphoglycerate mutase-like"/>
    <property type="match status" value="1"/>
</dbReference>
<keyword evidence="2" id="KW-1185">Reference proteome</keyword>
<name>A0ABT1D5L9_9PROT</name>
<dbReference type="EMBL" id="JAFIRR010000084">
    <property type="protein sequence ID" value="MCO6417222.1"/>
    <property type="molecule type" value="Genomic_DNA"/>
</dbReference>
<dbReference type="Gene3D" id="3.40.50.1240">
    <property type="entry name" value="Phosphoglycerate mutase-like"/>
    <property type="match status" value="1"/>
</dbReference>
<dbReference type="Proteomes" id="UP001523392">
    <property type="component" value="Unassembled WGS sequence"/>
</dbReference>
<reference evidence="1 2" key="1">
    <citation type="submission" date="2021-12" db="EMBL/GenBank/DDBJ databases">
        <title>Siccirubricoccus leaddurans sp. nov., a high concentration Zn2+ tolerance bacterium.</title>
        <authorList>
            <person name="Cao Y."/>
        </authorList>
    </citation>
    <scope>NUCLEOTIDE SEQUENCE [LARGE SCALE GENOMIC DNA]</scope>
    <source>
        <strain evidence="1 2">KC 17139</strain>
    </source>
</reference>
<dbReference type="RefSeq" id="WP_252953850.1">
    <property type="nucleotide sequence ID" value="NZ_JAFIRR010000084.1"/>
</dbReference>
<dbReference type="Pfam" id="PF00300">
    <property type="entry name" value="His_Phos_1"/>
    <property type="match status" value="1"/>
</dbReference>
<gene>
    <name evidence="1" type="ORF">JYK14_13760</name>
</gene>
<proteinExistence type="predicted"/>
<accession>A0ABT1D5L9</accession>
<sequence length="202" mass="21156">MRPVHFITHPEVVIDPAVPVTDWPLSARGIARMQRLASRPWARGLGAIFCSAERKARDAAGLLAAPLGLAPIILPGLGENDRSATGYLPRTEFETVADAFFAQPMQSVRGWERAADAQRRILAAVEAVLAQVAGGTGAVAILAHGAVGALLLCHLKRVPISRAEDQPGEGGGQAFSFEAASRALLAGWRSLEALGEEGVPAG</sequence>